<dbReference type="SUPFAM" id="SSF161070">
    <property type="entry name" value="SNF-like"/>
    <property type="match status" value="1"/>
</dbReference>
<feature type="transmembrane region" description="Helical" evidence="6">
    <location>
        <begin position="222"/>
        <end position="247"/>
    </location>
</feature>
<feature type="transmembrane region" description="Helical" evidence="6">
    <location>
        <begin position="44"/>
        <end position="67"/>
    </location>
</feature>
<organism evidence="7 8">
    <name type="scientific">Methanobrevibacter ruminantium (strain ATCC 35063 / DSM 1093 / JCM 13430 / OCM 146 / M1)</name>
    <name type="common">Methanobacterium ruminantium</name>
    <dbReference type="NCBI Taxonomy" id="634498"/>
    <lineage>
        <taxon>Archaea</taxon>
        <taxon>Methanobacteriati</taxon>
        <taxon>Methanobacteriota</taxon>
        <taxon>Methanomada group</taxon>
        <taxon>Methanobacteria</taxon>
        <taxon>Methanobacteriales</taxon>
        <taxon>Methanobacteriaceae</taxon>
        <taxon>Methanobrevibacter</taxon>
    </lineage>
</organism>
<evidence type="ECO:0000256" key="1">
    <source>
        <dbReference type="ARBA" id="ARBA00004141"/>
    </source>
</evidence>
<evidence type="ECO:0000313" key="7">
    <source>
        <dbReference type="EMBL" id="ADC46258.1"/>
    </source>
</evidence>
<dbReference type="PANTHER" id="PTHR42948">
    <property type="entry name" value="TRANSPORTER"/>
    <property type="match status" value="1"/>
</dbReference>
<evidence type="ECO:0000256" key="2">
    <source>
        <dbReference type="ARBA" id="ARBA00022448"/>
    </source>
</evidence>
<evidence type="ECO:0000256" key="6">
    <source>
        <dbReference type="SAM" id="Phobius"/>
    </source>
</evidence>
<dbReference type="EMBL" id="CP001719">
    <property type="protein sequence ID" value="ADC46258.1"/>
    <property type="molecule type" value="Genomic_DNA"/>
</dbReference>
<keyword evidence="3 6" id="KW-0812">Transmembrane</keyword>
<sequence length="443" mass="48784">MANSNQSEWDSNIAFILAMIGSAVGLGNIWRFPNVLYSHGGGSFMIPYIVSLFLLGISFVLVEYAVGYRFKSSLIKVLYSVKSKLEPVAWFIALIVFLITTYYICVVGWDLIYVVLSFTKAWGSNPDLFFSSIVLQSTDSIEGLLHIVPMVFISVLALWAVAWYIIQKDLNDGIGKVSKLLLPLLLIIVVTIVLFSLTLPGASIGYTQIFTPDWSALTDLNVWLAAFGQIVFSLSLGMSIALTYASYLPEGSKLTDNALIVAFSNSGFEIFNSIGIFSILGFMTLNTGIPFDQLVTEGTGLAFVVFPKVFNIMGPWATIIGPLFFLCILFAGVTSVMALLEVVCYSISEKFNFSRRKSATIVCIIGFIVSVIFTTSAGSMILGIFDAFLNNIALLFAVLLECIIFGWIYNFDNLIETLNNNSNIKVGKVWKNVIKFILPICIC</sequence>
<keyword evidence="2" id="KW-0813">Transport</keyword>
<dbReference type="CDD" id="cd10334">
    <property type="entry name" value="SLC6sbd_u1"/>
    <property type="match status" value="1"/>
</dbReference>
<gene>
    <name evidence="7" type="ordered locus">mru_0406</name>
</gene>
<dbReference type="PANTHER" id="PTHR42948:SF1">
    <property type="entry name" value="TRANSPORTER"/>
    <property type="match status" value="1"/>
</dbReference>
<dbReference type="GO" id="GO:0016020">
    <property type="term" value="C:membrane"/>
    <property type="evidence" value="ECO:0007669"/>
    <property type="project" value="UniProtKB-SubCell"/>
</dbReference>
<evidence type="ECO:0000313" key="8">
    <source>
        <dbReference type="Proteomes" id="UP000008680"/>
    </source>
</evidence>
<feature type="transmembrane region" description="Helical" evidence="6">
    <location>
        <begin position="388"/>
        <end position="409"/>
    </location>
</feature>
<dbReference type="GeneID" id="8770047"/>
<dbReference type="AlphaFoldDB" id="D3E0L2"/>
<dbReference type="RefSeq" id="WP_012955209.1">
    <property type="nucleotide sequence ID" value="NC_013790.1"/>
</dbReference>
<dbReference type="PATRIC" id="fig|634498.28.peg.409"/>
<dbReference type="Pfam" id="PF00209">
    <property type="entry name" value="SNF"/>
    <property type="match status" value="2"/>
</dbReference>
<name>D3E0L2_METRM</name>
<dbReference type="Proteomes" id="UP000008680">
    <property type="component" value="Chromosome"/>
</dbReference>
<dbReference type="InterPro" id="IPR037272">
    <property type="entry name" value="SNS_sf"/>
</dbReference>
<evidence type="ECO:0000256" key="3">
    <source>
        <dbReference type="ARBA" id="ARBA00022692"/>
    </source>
</evidence>
<reference evidence="7 8" key="1">
    <citation type="journal article" date="2010" name="PLoS ONE">
        <title>The genome sequence of the rumen methanogen Methanobrevibacter ruminantium reveals new possibilities for controlling ruminant methane emissions.</title>
        <authorList>
            <person name="Leahy S.C."/>
            <person name="Kelly W.J."/>
            <person name="Altermann E."/>
            <person name="Ronimus R.S."/>
            <person name="Yeoman C.J."/>
            <person name="Pacheco D.M."/>
            <person name="Li D."/>
            <person name="Kong Z."/>
            <person name="McTavish S."/>
            <person name="Sang C."/>
            <person name="Lambie S.C."/>
            <person name="Janssen P.H."/>
            <person name="Dey D."/>
            <person name="Attwood G.T."/>
        </authorList>
    </citation>
    <scope>NUCLEOTIDE SEQUENCE [LARGE SCALE GENOMIC DNA]</scope>
    <source>
        <strain evidence="8">ATCC 35063 / DSM 1093 / JCM 13430 / OCM 146 / M1</strain>
    </source>
</reference>
<protein>
    <submittedName>
        <fullName evidence="7">Na+-dependent transporter SNF family</fullName>
    </submittedName>
</protein>
<feature type="transmembrane region" description="Helical" evidence="6">
    <location>
        <begin position="323"/>
        <end position="347"/>
    </location>
</feature>
<evidence type="ECO:0000256" key="4">
    <source>
        <dbReference type="ARBA" id="ARBA00022989"/>
    </source>
</evidence>
<keyword evidence="5 6" id="KW-0472">Membrane</keyword>
<feature type="transmembrane region" description="Helical" evidence="6">
    <location>
        <begin position="259"/>
        <end position="283"/>
    </location>
</feature>
<keyword evidence="8" id="KW-1185">Reference proteome</keyword>
<feature type="transmembrane region" description="Helical" evidence="6">
    <location>
        <begin position="88"/>
        <end position="116"/>
    </location>
</feature>
<feature type="transmembrane region" description="Helical" evidence="6">
    <location>
        <begin position="359"/>
        <end position="382"/>
    </location>
</feature>
<proteinExistence type="predicted"/>
<dbReference type="eggNOG" id="arCOG04466">
    <property type="taxonomic scope" value="Archaea"/>
</dbReference>
<dbReference type="NCBIfam" id="NF037979">
    <property type="entry name" value="Na_transp"/>
    <property type="match status" value="1"/>
</dbReference>
<dbReference type="KEGG" id="mru:mru_0406"/>
<feature type="transmembrane region" description="Helical" evidence="6">
    <location>
        <begin position="178"/>
        <end position="202"/>
    </location>
</feature>
<dbReference type="PRINTS" id="PR00176">
    <property type="entry name" value="NANEUSMPORT"/>
</dbReference>
<feature type="transmembrane region" description="Helical" evidence="6">
    <location>
        <begin position="144"/>
        <end position="166"/>
    </location>
</feature>
<comment type="subcellular location">
    <subcellularLocation>
        <location evidence="1">Membrane</location>
        <topology evidence="1">Multi-pass membrane protein</topology>
    </subcellularLocation>
</comment>
<dbReference type="InterPro" id="IPR000175">
    <property type="entry name" value="Na/ntran_symport"/>
</dbReference>
<dbReference type="HOGENOM" id="CLU_006855_3_3_2"/>
<keyword evidence="4 6" id="KW-1133">Transmembrane helix</keyword>
<dbReference type="PROSITE" id="PS50267">
    <property type="entry name" value="NA_NEUROTRAN_SYMP_3"/>
    <property type="match status" value="1"/>
</dbReference>
<feature type="transmembrane region" description="Helical" evidence="6">
    <location>
        <begin position="12"/>
        <end position="32"/>
    </location>
</feature>
<evidence type="ECO:0000256" key="5">
    <source>
        <dbReference type="ARBA" id="ARBA00023136"/>
    </source>
</evidence>
<accession>D3E0L2</accession>